<gene>
    <name evidence="1" type="ORF">CSSPJE1EN2_LOCUS224</name>
</gene>
<reference evidence="1 2" key="1">
    <citation type="submission" date="2024-03" db="EMBL/GenBank/DDBJ databases">
        <authorList>
            <consortium name="ELIXIR-Norway"/>
            <consortium name="Elixir Norway"/>
        </authorList>
    </citation>
    <scope>NUCLEOTIDE SEQUENCE [LARGE SCALE GENOMIC DNA]</scope>
</reference>
<evidence type="ECO:0000313" key="2">
    <source>
        <dbReference type="Proteomes" id="UP001497522"/>
    </source>
</evidence>
<sequence length="91" mass="10488">MWWIIASGIVPVGEEINKLFVKLQGNLFVLSQQREMIAYTIISIISMWNIHKTAVELLDGYDAQLYYINADWWVEFDMVTDCIAEHGGSFS</sequence>
<accession>A0ABP1A2N6</accession>
<name>A0ABP1A2N6_9BRYO</name>
<protein>
    <submittedName>
        <fullName evidence="1">Uncharacterized protein</fullName>
    </submittedName>
</protein>
<dbReference type="EMBL" id="OZ023702">
    <property type="protein sequence ID" value="CAK9857229.1"/>
    <property type="molecule type" value="Genomic_DNA"/>
</dbReference>
<evidence type="ECO:0000313" key="1">
    <source>
        <dbReference type="EMBL" id="CAK9857229.1"/>
    </source>
</evidence>
<dbReference type="Proteomes" id="UP001497522">
    <property type="component" value="Chromosome 1"/>
</dbReference>
<organism evidence="1 2">
    <name type="scientific">Sphagnum jensenii</name>
    <dbReference type="NCBI Taxonomy" id="128206"/>
    <lineage>
        <taxon>Eukaryota</taxon>
        <taxon>Viridiplantae</taxon>
        <taxon>Streptophyta</taxon>
        <taxon>Embryophyta</taxon>
        <taxon>Bryophyta</taxon>
        <taxon>Sphagnophytina</taxon>
        <taxon>Sphagnopsida</taxon>
        <taxon>Sphagnales</taxon>
        <taxon>Sphagnaceae</taxon>
        <taxon>Sphagnum</taxon>
    </lineage>
</organism>
<keyword evidence="2" id="KW-1185">Reference proteome</keyword>
<proteinExistence type="predicted"/>